<evidence type="ECO:0000256" key="8">
    <source>
        <dbReference type="ARBA" id="ARBA00023136"/>
    </source>
</evidence>
<sequence>MAEARFAVQPTVVLQHVGFEVDTSRKQTQLYVSKSGIVLYIPHPYFIFKNMRRSFWHGVDKVQFALYPIPLSVVTSLALGVFVWVLKSKPDAWIRTNTISDVLWRLDEKNPISKRIPMQYRMPVLCANLVIGCVSAFTAVQRFLLRQVLKYNGYIYEGSRNHSRKTRIWSFILKTFFFHPLNKTEAYESCLPAQPLPDLESTVKRFMISVEPLYEGKPDEWNRLVKLSEKFLKDEGPRFQRMLKVKYMFAENYMSDWWLKYVYLAQRESLCINSNWFGIPFAKYTPTHLQASRAASLIYNLIKIKKSLDRSTFPPLFGGLVPLDMSQYRYVFNTTRLPGREMDVLTQYEGIKHIVVIYKGRFYQLEVLHPRTNHQLSPYQLEMALETILNSDEETDPVEALIPAFTTAPRTEWADIRDKHFVNNAYNVKPLRVIEESIFVLSLDDVTPNSIDERSLLLLCGNGHNRWSDKSFNLVVTPDGYSGVHVEHSWGDALTLAHVLEYCYLTDETGELFEKDGHVKKLDEDERALKQGKFEVFAPSRIRFTLDRELKVSVNAVHERYSKEVRDLDLYVCRFDEYGKNFPKKFGCSPDAWVQMAMQLAYFRDQGHFDQTYEAASLRMYRKGRTETIRTVSKDSCAFVRGMENPSLSKVEKAKLLRKACEKHQLYSRDAVAGHGVDRHLFALACVSAGTGHASEFLQLALRPKWKLSTSQVLTRQLPPEYHTNNNTSLFETPNGGFGPVADDGYGVCYCIYGENLLYFTITSKHSCPKTSSKGFADQLVTALQEMAALGG</sequence>
<dbReference type="PROSITE" id="PS00440">
    <property type="entry name" value="ACYLTRANSF_C_2"/>
    <property type="match status" value="1"/>
</dbReference>
<dbReference type="STRING" id="67003.A0A1X0P5Y2"/>
<comment type="subcellular location">
    <subcellularLocation>
        <location evidence="1">Membrane</location>
        <topology evidence="1">Multi-pass membrane protein</topology>
    </subcellularLocation>
</comment>
<dbReference type="Proteomes" id="UP000192257">
    <property type="component" value="Unassembled WGS sequence"/>
</dbReference>
<evidence type="ECO:0000256" key="4">
    <source>
        <dbReference type="ARBA" id="ARBA00022692"/>
    </source>
</evidence>
<evidence type="ECO:0000256" key="7">
    <source>
        <dbReference type="ARBA" id="ARBA00023098"/>
    </source>
</evidence>
<feature type="transmembrane region" description="Helical" evidence="12">
    <location>
        <begin position="124"/>
        <end position="145"/>
    </location>
</feature>
<keyword evidence="6 12" id="KW-1133">Transmembrane helix</keyword>
<dbReference type="Pfam" id="PF00755">
    <property type="entry name" value="Carn_acyltransf"/>
    <property type="match status" value="1"/>
</dbReference>
<dbReference type="RefSeq" id="XP_028886420.1">
    <property type="nucleotide sequence ID" value="XM_029021874.1"/>
</dbReference>
<dbReference type="InterPro" id="IPR023213">
    <property type="entry name" value="CAT-like_dom_sf"/>
</dbReference>
<keyword evidence="3 11" id="KW-0808">Transferase</keyword>
<dbReference type="SUPFAM" id="SSF52777">
    <property type="entry name" value="CoA-dependent acyltransferases"/>
    <property type="match status" value="2"/>
</dbReference>
<feature type="domain" description="Choline/carnitine acyltransferase" evidence="13">
    <location>
        <begin position="195"/>
        <end position="780"/>
    </location>
</feature>
<evidence type="ECO:0000256" key="1">
    <source>
        <dbReference type="ARBA" id="ARBA00004141"/>
    </source>
</evidence>
<keyword evidence="5" id="KW-0276">Fatty acid metabolism</keyword>
<evidence type="ECO:0000256" key="9">
    <source>
        <dbReference type="ARBA" id="ARBA00023315"/>
    </source>
</evidence>
<dbReference type="GO" id="GO:0005739">
    <property type="term" value="C:mitochondrion"/>
    <property type="evidence" value="ECO:0007669"/>
    <property type="project" value="TreeGrafter"/>
</dbReference>
<dbReference type="GO" id="GO:0016020">
    <property type="term" value="C:membrane"/>
    <property type="evidence" value="ECO:0007669"/>
    <property type="project" value="UniProtKB-SubCell"/>
</dbReference>
<keyword evidence="15" id="KW-1185">Reference proteome</keyword>
<dbReference type="GO" id="GO:0006631">
    <property type="term" value="P:fatty acid metabolic process"/>
    <property type="evidence" value="ECO:0007669"/>
    <property type="project" value="UniProtKB-KW"/>
</dbReference>
<dbReference type="PANTHER" id="PTHR22589:SF31">
    <property type="entry name" value="CARNITINE O-PALMITOYLTRANSFERASE"/>
    <property type="match status" value="1"/>
</dbReference>
<dbReference type="Gene3D" id="3.30.559.70">
    <property type="entry name" value="Choline/Carnitine o-acyltransferase, domain 2"/>
    <property type="match status" value="1"/>
</dbReference>
<evidence type="ECO:0000256" key="10">
    <source>
        <dbReference type="PIRSR" id="PIRSR600542-1"/>
    </source>
</evidence>
<gene>
    <name evidence="14" type="ORF">TM35_000031070</name>
</gene>
<reference evidence="14 15" key="1">
    <citation type="submission" date="2017-03" db="EMBL/GenBank/DDBJ databases">
        <title>An alternative strategy for trypanosome survival in the mammalian bloodstream revealed through genome and transcriptome analysis of the ubiquitous bovine parasite Trypanosoma (Megatrypanum) theileri.</title>
        <authorList>
            <person name="Kelly S."/>
            <person name="Ivens A."/>
            <person name="Mott A."/>
            <person name="O'Neill E."/>
            <person name="Emms D."/>
            <person name="Macleod O."/>
            <person name="Voorheis P."/>
            <person name="Matthews J."/>
            <person name="Matthews K."/>
            <person name="Carrington M."/>
        </authorList>
    </citation>
    <scope>NUCLEOTIDE SEQUENCE [LARGE SCALE GENOMIC DNA]</scope>
    <source>
        <strain evidence="14">Edinburgh</strain>
    </source>
</reference>
<dbReference type="InterPro" id="IPR039551">
    <property type="entry name" value="Cho/carn_acyl_trans"/>
</dbReference>
<feature type="active site" description="Proton acceptor" evidence="10">
    <location>
        <position position="488"/>
    </location>
</feature>
<evidence type="ECO:0000259" key="13">
    <source>
        <dbReference type="Pfam" id="PF00755"/>
    </source>
</evidence>
<dbReference type="Gene3D" id="3.30.559.10">
    <property type="entry name" value="Chloramphenicol acetyltransferase-like domain"/>
    <property type="match status" value="1"/>
</dbReference>
<evidence type="ECO:0000313" key="15">
    <source>
        <dbReference type="Proteomes" id="UP000192257"/>
    </source>
</evidence>
<dbReference type="EMBL" id="NBCO01000003">
    <property type="protein sequence ID" value="ORC92354.1"/>
    <property type="molecule type" value="Genomic_DNA"/>
</dbReference>
<proteinExistence type="inferred from homology"/>
<dbReference type="PANTHER" id="PTHR22589">
    <property type="entry name" value="CARNITINE O-ACYLTRANSFERASE"/>
    <property type="match status" value="1"/>
</dbReference>
<dbReference type="InterPro" id="IPR042231">
    <property type="entry name" value="Cho/carn_acyl_trans_2"/>
</dbReference>
<dbReference type="AlphaFoldDB" id="A0A1X0P5Y2"/>
<evidence type="ECO:0000256" key="11">
    <source>
        <dbReference type="RuleBase" id="RU003801"/>
    </source>
</evidence>
<keyword evidence="8 12" id="KW-0472">Membrane</keyword>
<dbReference type="GO" id="GO:0004095">
    <property type="term" value="F:carnitine O-palmitoyltransferase activity"/>
    <property type="evidence" value="ECO:0007669"/>
    <property type="project" value="TreeGrafter"/>
</dbReference>
<evidence type="ECO:0000256" key="3">
    <source>
        <dbReference type="ARBA" id="ARBA00022679"/>
    </source>
</evidence>
<evidence type="ECO:0000256" key="12">
    <source>
        <dbReference type="SAM" id="Phobius"/>
    </source>
</evidence>
<evidence type="ECO:0000256" key="6">
    <source>
        <dbReference type="ARBA" id="ARBA00022989"/>
    </source>
</evidence>
<organism evidence="14 15">
    <name type="scientific">Trypanosoma theileri</name>
    <dbReference type="NCBI Taxonomy" id="67003"/>
    <lineage>
        <taxon>Eukaryota</taxon>
        <taxon>Discoba</taxon>
        <taxon>Euglenozoa</taxon>
        <taxon>Kinetoplastea</taxon>
        <taxon>Metakinetoplastina</taxon>
        <taxon>Trypanosomatida</taxon>
        <taxon>Trypanosomatidae</taxon>
        <taxon>Trypanosoma</taxon>
    </lineage>
</organism>
<accession>A0A1X0P5Y2</accession>
<comment type="similarity">
    <text evidence="2 11">Belongs to the carnitine/choline acetyltransferase family.</text>
</comment>
<dbReference type="GeneID" id="39981654"/>
<keyword evidence="9 11" id="KW-0012">Acyltransferase</keyword>
<dbReference type="GO" id="GO:0009437">
    <property type="term" value="P:carnitine metabolic process"/>
    <property type="evidence" value="ECO:0007669"/>
    <property type="project" value="TreeGrafter"/>
</dbReference>
<keyword evidence="7" id="KW-0443">Lipid metabolism</keyword>
<evidence type="ECO:0000313" key="14">
    <source>
        <dbReference type="EMBL" id="ORC92354.1"/>
    </source>
</evidence>
<dbReference type="VEuPathDB" id="TriTrypDB:TM35_000031070"/>
<name>A0A1X0P5Y2_9TRYP</name>
<dbReference type="InterPro" id="IPR000542">
    <property type="entry name" value="Carn_acyl_trans"/>
</dbReference>
<keyword evidence="4 12" id="KW-0812">Transmembrane</keyword>
<dbReference type="OrthoDB" id="240216at2759"/>
<evidence type="ECO:0000256" key="5">
    <source>
        <dbReference type="ARBA" id="ARBA00022832"/>
    </source>
</evidence>
<dbReference type="FunFam" id="3.30.559.10:FF:000002">
    <property type="entry name" value="carnitine O-palmitoyltransferase 1, liver isoform"/>
    <property type="match status" value="1"/>
</dbReference>
<protein>
    <submittedName>
        <fullName evidence="14">Choline/carnitine O-acyltransferase</fullName>
    </submittedName>
</protein>
<feature type="transmembrane region" description="Helical" evidence="12">
    <location>
        <begin position="64"/>
        <end position="86"/>
    </location>
</feature>
<comment type="caution">
    <text evidence="14">The sequence shown here is derived from an EMBL/GenBank/DDBJ whole genome shotgun (WGS) entry which is preliminary data.</text>
</comment>
<evidence type="ECO:0000256" key="2">
    <source>
        <dbReference type="ARBA" id="ARBA00005232"/>
    </source>
</evidence>